<dbReference type="RefSeq" id="XP_005768148.1">
    <property type="nucleotide sequence ID" value="XM_005768091.1"/>
</dbReference>
<feature type="transmembrane region" description="Helical" evidence="6">
    <location>
        <begin position="297"/>
        <end position="316"/>
    </location>
</feature>
<evidence type="ECO:0000259" key="9">
    <source>
        <dbReference type="Pfam" id="PF02932"/>
    </source>
</evidence>
<dbReference type="PANTHER" id="PTHR18945">
    <property type="entry name" value="NEUROTRANSMITTER GATED ION CHANNEL"/>
    <property type="match status" value="1"/>
</dbReference>
<dbReference type="Pfam" id="PF02932">
    <property type="entry name" value="Neur_chan_memb"/>
    <property type="match status" value="1"/>
</dbReference>
<dbReference type="GeneID" id="17261759"/>
<feature type="chain" id="PRO_5044218867" evidence="7">
    <location>
        <begin position="22"/>
        <end position="799"/>
    </location>
</feature>
<evidence type="ECO:0000256" key="5">
    <source>
        <dbReference type="SAM" id="MobiDB-lite"/>
    </source>
</evidence>
<evidence type="ECO:0000313" key="10">
    <source>
        <dbReference type="EnsemblProtists" id="EOD15719"/>
    </source>
</evidence>
<evidence type="ECO:0000256" key="7">
    <source>
        <dbReference type="SAM" id="SignalP"/>
    </source>
</evidence>
<feature type="signal peptide" evidence="7">
    <location>
        <begin position="1"/>
        <end position="21"/>
    </location>
</feature>
<comment type="subcellular location">
    <subcellularLocation>
        <location evidence="1">Membrane</location>
        <topology evidence="1">Multi-pass membrane protein</topology>
    </subcellularLocation>
</comment>
<dbReference type="Gene3D" id="1.10.238.10">
    <property type="entry name" value="EF-hand"/>
    <property type="match status" value="1"/>
</dbReference>
<keyword evidence="4 6" id="KW-0472">Membrane</keyword>
<feature type="transmembrane region" description="Helical" evidence="6">
    <location>
        <begin position="611"/>
        <end position="629"/>
    </location>
</feature>
<keyword evidence="2 6" id="KW-0812">Transmembrane</keyword>
<evidence type="ECO:0000256" key="6">
    <source>
        <dbReference type="SAM" id="Phobius"/>
    </source>
</evidence>
<dbReference type="CDD" id="cd18989">
    <property type="entry name" value="LGIC_ECD_cation"/>
    <property type="match status" value="1"/>
</dbReference>
<dbReference type="InterPro" id="IPR038050">
    <property type="entry name" value="Neuro_actylchol_rec"/>
</dbReference>
<feature type="transmembrane region" description="Helical" evidence="6">
    <location>
        <begin position="328"/>
        <end position="350"/>
    </location>
</feature>
<dbReference type="GO" id="GO:0004888">
    <property type="term" value="F:transmembrane signaling receptor activity"/>
    <property type="evidence" value="ECO:0007669"/>
    <property type="project" value="InterPro"/>
</dbReference>
<feature type="transmembrane region" description="Helical" evidence="6">
    <location>
        <begin position="665"/>
        <end position="684"/>
    </location>
</feature>
<reference evidence="11" key="1">
    <citation type="journal article" date="2013" name="Nature">
        <title>Pan genome of the phytoplankton Emiliania underpins its global distribution.</title>
        <authorList>
            <person name="Read B.A."/>
            <person name="Kegel J."/>
            <person name="Klute M.J."/>
            <person name="Kuo A."/>
            <person name="Lefebvre S.C."/>
            <person name="Maumus F."/>
            <person name="Mayer C."/>
            <person name="Miller J."/>
            <person name="Monier A."/>
            <person name="Salamov A."/>
            <person name="Young J."/>
            <person name="Aguilar M."/>
            <person name="Claverie J.M."/>
            <person name="Frickenhaus S."/>
            <person name="Gonzalez K."/>
            <person name="Herman E.K."/>
            <person name="Lin Y.C."/>
            <person name="Napier J."/>
            <person name="Ogata H."/>
            <person name="Sarno A.F."/>
            <person name="Shmutz J."/>
            <person name="Schroeder D."/>
            <person name="de Vargas C."/>
            <person name="Verret F."/>
            <person name="von Dassow P."/>
            <person name="Valentin K."/>
            <person name="Van de Peer Y."/>
            <person name="Wheeler G."/>
            <person name="Dacks J.B."/>
            <person name="Delwiche C.F."/>
            <person name="Dyhrman S.T."/>
            <person name="Glockner G."/>
            <person name="John U."/>
            <person name="Richards T."/>
            <person name="Worden A.Z."/>
            <person name="Zhang X."/>
            <person name="Grigoriev I.V."/>
            <person name="Allen A.E."/>
            <person name="Bidle K."/>
            <person name="Borodovsky M."/>
            <person name="Bowler C."/>
            <person name="Brownlee C."/>
            <person name="Cock J.M."/>
            <person name="Elias M."/>
            <person name="Gladyshev V.N."/>
            <person name="Groth M."/>
            <person name="Guda C."/>
            <person name="Hadaegh A."/>
            <person name="Iglesias-Rodriguez M.D."/>
            <person name="Jenkins J."/>
            <person name="Jones B.M."/>
            <person name="Lawson T."/>
            <person name="Leese F."/>
            <person name="Lindquist E."/>
            <person name="Lobanov A."/>
            <person name="Lomsadze A."/>
            <person name="Malik S.B."/>
            <person name="Marsh M.E."/>
            <person name="Mackinder L."/>
            <person name="Mock T."/>
            <person name="Mueller-Roeber B."/>
            <person name="Pagarete A."/>
            <person name="Parker M."/>
            <person name="Probert I."/>
            <person name="Quesneville H."/>
            <person name="Raines C."/>
            <person name="Rensing S.A."/>
            <person name="Riano-Pachon D.M."/>
            <person name="Richier S."/>
            <person name="Rokitta S."/>
            <person name="Shiraiwa Y."/>
            <person name="Soanes D.M."/>
            <person name="van der Giezen M."/>
            <person name="Wahlund T.M."/>
            <person name="Williams B."/>
            <person name="Wilson W."/>
            <person name="Wolfe G."/>
            <person name="Wurch L.L."/>
        </authorList>
    </citation>
    <scope>NUCLEOTIDE SEQUENCE</scope>
</reference>
<dbReference type="SUPFAM" id="SSF90112">
    <property type="entry name" value="Neurotransmitter-gated ion-channel transmembrane pore"/>
    <property type="match status" value="1"/>
</dbReference>
<dbReference type="HOGENOM" id="CLU_383315_0_0_1"/>
<protein>
    <submittedName>
        <fullName evidence="10">Uncharacterized protein</fullName>
    </submittedName>
</protein>
<feature type="domain" description="Neurotransmitter-gated ion-channel transmembrane" evidence="9">
    <location>
        <begin position="270"/>
        <end position="434"/>
    </location>
</feature>
<evidence type="ECO:0000256" key="2">
    <source>
        <dbReference type="ARBA" id="ARBA00022692"/>
    </source>
</evidence>
<proteinExistence type="predicted"/>
<dbReference type="OMA" id="WEVRITT"/>
<dbReference type="InterPro" id="IPR036734">
    <property type="entry name" value="Neur_chan_lig-bd_sf"/>
</dbReference>
<feature type="compositionally biased region" description="Polar residues" evidence="5">
    <location>
        <begin position="381"/>
        <end position="424"/>
    </location>
</feature>
<evidence type="ECO:0000259" key="8">
    <source>
        <dbReference type="Pfam" id="PF02931"/>
    </source>
</evidence>
<feature type="region of interest" description="Disordered" evidence="5">
    <location>
        <begin position="450"/>
        <end position="470"/>
    </location>
</feature>
<dbReference type="Gene3D" id="2.70.170.10">
    <property type="entry name" value="Neurotransmitter-gated ion-channel ligand-binding domain"/>
    <property type="match status" value="1"/>
</dbReference>
<dbReference type="SUPFAM" id="SSF47473">
    <property type="entry name" value="EF-hand"/>
    <property type="match status" value="1"/>
</dbReference>
<dbReference type="GO" id="GO:0005230">
    <property type="term" value="F:extracellular ligand-gated monoatomic ion channel activity"/>
    <property type="evidence" value="ECO:0007669"/>
    <property type="project" value="InterPro"/>
</dbReference>
<name>A0A0D3IWT4_EMIH1</name>
<dbReference type="InterPro" id="IPR011992">
    <property type="entry name" value="EF-hand-dom_pair"/>
</dbReference>
<dbReference type="CDD" id="cd19051">
    <property type="entry name" value="LGIC_TM_cation"/>
    <property type="match status" value="1"/>
</dbReference>
<feature type="domain" description="Neurotransmitter-gated ion-channel ligand-binding" evidence="8">
    <location>
        <begin position="41"/>
        <end position="262"/>
    </location>
</feature>
<dbReference type="Gene3D" id="1.20.58.390">
    <property type="entry name" value="Neurotransmitter-gated ion-channel transmembrane domain"/>
    <property type="match status" value="1"/>
</dbReference>
<evidence type="ECO:0000256" key="3">
    <source>
        <dbReference type="ARBA" id="ARBA00022989"/>
    </source>
</evidence>
<dbReference type="Proteomes" id="UP000013827">
    <property type="component" value="Unassembled WGS sequence"/>
</dbReference>
<dbReference type="GO" id="GO:0016020">
    <property type="term" value="C:membrane"/>
    <property type="evidence" value="ECO:0007669"/>
    <property type="project" value="UniProtKB-SubCell"/>
</dbReference>
<dbReference type="KEGG" id="ehx:EMIHUDRAFT_211329"/>
<dbReference type="AlphaFoldDB" id="A0A0D3IWT4"/>
<evidence type="ECO:0000256" key="4">
    <source>
        <dbReference type="ARBA" id="ARBA00023136"/>
    </source>
</evidence>
<dbReference type="STRING" id="2903.R1E454"/>
<sequence length="799" mass="88736">MSPRSRHFPAAALLFAAGVRAATPSQTYAKGYTRATSDLRAFLLEGYDKVVPPTSNRTGDASQAGTVVSVQLRLFKVESVKQTEGQMRLKVWLRMSWVDERLSWDPEQHGGITQVPFIGSAITLPEETEIWLPDITLYNSHVGQTQTLEPAGAAMVQSNGAIFWSRPGMLDVLCRFSGLVAFPFDRLSCKMEFGGWMFSGGYQGIELMGDGYAFSLQEETAGSSYQEYSIGSVRCDITTFEYACCPNEPWPTLRYTIELTRSNHYYEFSMLMPTVLLCCVSFMVFGLKHEVGERLSFGITLVLAMVLMQTLVSAMLPVCGELLWVELFFFYNLVFSIFALLETCTVLYFAHLTQPHVIPTWVVAVVAACLSAPAGWCTSAGGRNTPSSQPDQPLGRQTASTTDEGSQSDSTTVSALRRQQTRSSVMLREPRAVSERESAAGAFYRRMVASHRRRQRSSGSAPAPTAEASREPDLAFAARRFVGGLPQPRELLVTRPPSAEDAARLVYFERLFYLLDVQAKGAIRVDEMGHLLSFLAFEASEEERIKSLLQADEQADGTLTRGEFMELCVEMLWDKSVMVLEAAAANYESSRVQLERRNLIYWRKVSAKIDLWARFCVPVLYVAGLVFIFKMDLSDPYGEPDAEGEIYSGMFQGMWEVRITTAGRIWLALLLLLLFGLGAAYLCFRRVAIRKCLPGGGSDGPKPSGIDPRFCGNRRLLPDKKHVRRRIRMDRAQFFRPEMGMFVAGGERGADAAARTGARPGLLAQQPSGDDPGAKNPATTALWMGRDLLPPTSFLFEQV</sequence>
<feature type="transmembrane region" description="Helical" evidence="6">
    <location>
        <begin position="265"/>
        <end position="285"/>
    </location>
</feature>
<dbReference type="SUPFAM" id="SSF63712">
    <property type="entry name" value="Nicotinic receptor ligand binding domain-like"/>
    <property type="match status" value="1"/>
</dbReference>
<keyword evidence="11" id="KW-1185">Reference proteome</keyword>
<dbReference type="EnsemblProtists" id="EOD15719">
    <property type="protein sequence ID" value="EOD15719"/>
    <property type="gene ID" value="EMIHUDRAFT_211329"/>
</dbReference>
<dbReference type="InterPro" id="IPR006029">
    <property type="entry name" value="Neurotrans-gated_channel_TM"/>
</dbReference>
<dbReference type="InterPro" id="IPR006202">
    <property type="entry name" value="Neur_chan_lig-bd"/>
</dbReference>
<organism evidence="10 11">
    <name type="scientific">Emiliania huxleyi (strain CCMP1516)</name>
    <dbReference type="NCBI Taxonomy" id="280463"/>
    <lineage>
        <taxon>Eukaryota</taxon>
        <taxon>Haptista</taxon>
        <taxon>Haptophyta</taxon>
        <taxon>Prymnesiophyceae</taxon>
        <taxon>Isochrysidales</taxon>
        <taxon>Noelaerhabdaceae</taxon>
        <taxon>Emiliania</taxon>
    </lineage>
</organism>
<evidence type="ECO:0000256" key="1">
    <source>
        <dbReference type="ARBA" id="ARBA00004141"/>
    </source>
</evidence>
<reference evidence="10" key="2">
    <citation type="submission" date="2024-10" db="UniProtKB">
        <authorList>
            <consortium name="EnsemblProtists"/>
        </authorList>
    </citation>
    <scope>IDENTIFICATION</scope>
</reference>
<dbReference type="InterPro" id="IPR036719">
    <property type="entry name" value="Neuro-gated_channel_TM_sf"/>
</dbReference>
<feature type="region of interest" description="Disordered" evidence="5">
    <location>
        <begin position="380"/>
        <end position="433"/>
    </location>
</feature>
<dbReference type="eggNOG" id="KOG3646">
    <property type="taxonomic scope" value="Eukaryota"/>
</dbReference>
<keyword evidence="7" id="KW-0732">Signal</keyword>
<accession>A0A0D3IWT4</accession>
<dbReference type="InterPro" id="IPR006201">
    <property type="entry name" value="Neur_channel"/>
</dbReference>
<dbReference type="PaxDb" id="2903-EOD15719"/>
<dbReference type="Pfam" id="PF02931">
    <property type="entry name" value="Neur_chan_LBD"/>
    <property type="match status" value="1"/>
</dbReference>
<evidence type="ECO:0000313" key="11">
    <source>
        <dbReference type="Proteomes" id="UP000013827"/>
    </source>
</evidence>
<keyword evidence="3 6" id="KW-1133">Transmembrane helix</keyword>